<sequence length="215" mass="22053">MIDTAILSTLGAAFLFGLSFNAAPGPVWAESLRRGLTGGFGPAFAVQIGSLVGDATWAILGLLGASLLIDTPLLMSLLSLAGGALLVQMGVQGLRDALKTPESPPRPTIGQTKGALMAGAGLSLGNPQNIGTWVALVGVLPSLGLDAPTDRDLGWFFAGFMAASVLWCFLCAGIIALAHRNFSPSAQRAMTGACGLFLLAAGGLVLWDWGNRLFS</sequence>
<evidence type="ECO:0000256" key="5">
    <source>
        <dbReference type="ARBA" id="ARBA00023136"/>
    </source>
</evidence>
<evidence type="ECO:0000256" key="3">
    <source>
        <dbReference type="ARBA" id="ARBA00022692"/>
    </source>
</evidence>
<proteinExistence type="predicted"/>
<keyword evidence="4 6" id="KW-1133">Transmembrane helix</keyword>
<evidence type="ECO:0000256" key="6">
    <source>
        <dbReference type="SAM" id="Phobius"/>
    </source>
</evidence>
<evidence type="ECO:0008006" key="9">
    <source>
        <dbReference type="Google" id="ProtNLM"/>
    </source>
</evidence>
<keyword evidence="3 6" id="KW-0812">Transmembrane</keyword>
<dbReference type="GO" id="GO:0005886">
    <property type="term" value="C:plasma membrane"/>
    <property type="evidence" value="ECO:0007669"/>
    <property type="project" value="UniProtKB-SubCell"/>
</dbReference>
<dbReference type="GO" id="GO:0015171">
    <property type="term" value="F:amino acid transmembrane transporter activity"/>
    <property type="evidence" value="ECO:0007669"/>
    <property type="project" value="TreeGrafter"/>
</dbReference>
<dbReference type="Proteomes" id="UP000216361">
    <property type="component" value="Unassembled WGS sequence"/>
</dbReference>
<feature type="transmembrane region" description="Helical" evidence="6">
    <location>
        <begin position="153"/>
        <end position="177"/>
    </location>
</feature>
<gene>
    <name evidence="7" type="ORF">CHR90_14460</name>
</gene>
<dbReference type="RefSeq" id="WP_094409716.1">
    <property type="nucleotide sequence ID" value="NZ_BMJZ01000002.1"/>
</dbReference>
<dbReference type="AlphaFoldDB" id="A0A255XNZ3"/>
<dbReference type="OrthoDB" id="581870at2"/>
<protein>
    <recommendedName>
        <fullName evidence="9">Chemotaxis protein</fullName>
    </recommendedName>
</protein>
<evidence type="ECO:0000313" key="7">
    <source>
        <dbReference type="EMBL" id="OYQ18155.1"/>
    </source>
</evidence>
<evidence type="ECO:0000256" key="2">
    <source>
        <dbReference type="ARBA" id="ARBA00022475"/>
    </source>
</evidence>
<dbReference type="EMBL" id="NOXS01000033">
    <property type="protein sequence ID" value="OYQ18155.1"/>
    <property type="molecule type" value="Genomic_DNA"/>
</dbReference>
<dbReference type="InterPro" id="IPR001123">
    <property type="entry name" value="LeuE-type"/>
</dbReference>
<dbReference type="Pfam" id="PF01810">
    <property type="entry name" value="LysE"/>
    <property type="match status" value="1"/>
</dbReference>
<organism evidence="7 8">
    <name type="scientific">Elstera cyanobacteriorum</name>
    <dbReference type="NCBI Taxonomy" id="2022747"/>
    <lineage>
        <taxon>Bacteria</taxon>
        <taxon>Pseudomonadati</taxon>
        <taxon>Pseudomonadota</taxon>
        <taxon>Alphaproteobacteria</taxon>
        <taxon>Rhodospirillales</taxon>
        <taxon>Rhodospirillaceae</taxon>
        <taxon>Elstera</taxon>
    </lineage>
</organism>
<evidence type="ECO:0000256" key="4">
    <source>
        <dbReference type="ARBA" id="ARBA00022989"/>
    </source>
</evidence>
<feature type="transmembrane region" description="Helical" evidence="6">
    <location>
        <begin position="39"/>
        <end position="60"/>
    </location>
</feature>
<dbReference type="PANTHER" id="PTHR30086">
    <property type="entry name" value="ARGININE EXPORTER PROTEIN ARGO"/>
    <property type="match status" value="1"/>
</dbReference>
<feature type="transmembrane region" description="Helical" evidence="6">
    <location>
        <begin position="72"/>
        <end position="91"/>
    </location>
</feature>
<feature type="transmembrane region" description="Helical" evidence="6">
    <location>
        <begin position="189"/>
        <end position="207"/>
    </location>
</feature>
<dbReference type="PANTHER" id="PTHR30086:SF20">
    <property type="entry name" value="ARGININE EXPORTER PROTEIN ARGO-RELATED"/>
    <property type="match status" value="1"/>
</dbReference>
<keyword evidence="2" id="KW-1003">Cell membrane</keyword>
<reference evidence="7 8" key="1">
    <citation type="submission" date="2017-07" db="EMBL/GenBank/DDBJ databases">
        <title>Elstera cyanobacteriorum sp. nov., a novel bacterium isolated from cyanobacterial aggregates in a eutrophic lake.</title>
        <authorList>
            <person name="Cai H."/>
        </authorList>
    </citation>
    <scope>NUCLEOTIDE SEQUENCE [LARGE SCALE GENOMIC DNA]</scope>
    <source>
        <strain evidence="7 8">TH019</strain>
    </source>
</reference>
<keyword evidence="8" id="KW-1185">Reference proteome</keyword>
<keyword evidence="5 6" id="KW-0472">Membrane</keyword>
<accession>A0A255XNZ3</accession>
<evidence type="ECO:0000313" key="8">
    <source>
        <dbReference type="Proteomes" id="UP000216361"/>
    </source>
</evidence>
<evidence type="ECO:0000256" key="1">
    <source>
        <dbReference type="ARBA" id="ARBA00004651"/>
    </source>
</evidence>
<name>A0A255XNZ3_9PROT</name>
<comment type="subcellular location">
    <subcellularLocation>
        <location evidence="1">Cell membrane</location>
        <topology evidence="1">Multi-pass membrane protein</topology>
    </subcellularLocation>
</comment>
<comment type="caution">
    <text evidence="7">The sequence shown here is derived from an EMBL/GenBank/DDBJ whole genome shotgun (WGS) entry which is preliminary data.</text>
</comment>